<dbReference type="InterPro" id="IPR001129">
    <property type="entry name" value="Membr-assoc_MAPEG"/>
</dbReference>
<dbReference type="SUPFAM" id="SSF161084">
    <property type="entry name" value="MAPEG domain-like"/>
    <property type="match status" value="1"/>
</dbReference>
<evidence type="ECO:0000313" key="6">
    <source>
        <dbReference type="EMBL" id="RZU37106.1"/>
    </source>
</evidence>
<dbReference type="Gene3D" id="1.20.120.550">
    <property type="entry name" value="Membrane associated eicosanoid/glutathione metabolism-like domain"/>
    <property type="match status" value="1"/>
</dbReference>
<dbReference type="InterPro" id="IPR023352">
    <property type="entry name" value="MAPEG-like_dom_sf"/>
</dbReference>
<reference evidence="6 7" key="1">
    <citation type="submission" date="2019-02" db="EMBL/GenBank/DDBJ databases">
        <title>Genomic Encyclopedia of Type Strains, Phase IV (KMG-IV): sequencing the most valuable type-strain genomes for metagenomic binning, comparative biology and taxonomic classification.</title>
        <authorList>
            <person name="Goeker M."/>
        </authorList>
    </citation>
    <scope>NUCLEOTIDE SEQUENCE [LARGE SCALE GENOMIC DNA]</scope>
    <source>
        <strain evidence="6 7">DSM 105135</strain>
    </source>
</reference>
<dbReference type="RefSeq" id="WP_165391502.1">
    <property type="nucleotide sequence ID" value="NZ_SHKX01000015.1"/>
</dbReference>
<evidence type="ECO:0000256" key="4">
    <source>
        <dbReference type="ARBA" id="ARBA00023136"/>
    </source>
</evidence>
<keyword evidence="3 5" id="KW-1133">Transmembrane helix</keyword>
<keyword evidence="2 5" id="KW-0812">Transmembrane</keyword>
<gene>
    <name evidence="6" type="ORF">EV700_2975</name>
</gene>
<dbReference type="AlphaFoldDB" id="A0A4V2G3H6"/>
<evidence type="ECO:0008006" key="8">
    <source>
        <dbReference type="Google" id="ProtNLM"/>
    </source>
</evidence>
<comment type="caution">
    <text evidence="6">The sequence shown here is derived from an EMBL/GenBank/DDBJ whole genome shotgun (WGS) entry which is preliminary data.</text>
</comment>
<dbReference type="Proteomes" id="UP000292423">
    <property type="component" value="Unassembled WGS sequence"/>
</dbReference>
<proteinExistence type="predicted"/>
<evidence type="ECO:0000256" key="1">
    <source>
        <dbReference type="ARBA" id="ARBA00004370"/>
    </source>
</evidence>
<evidence type="ECO:0000256" key="3">
    <source>
        <dbReference type="ARBA" id="ARBA00022989"/>
    </source>
</evidence>
<evidence type="ECO:0000256" key="2">
    <source>
        <dbReference type="ARBA" id="ARBA00022692"/>
    </source>
</evidence>
<feature type="transmembrane region" description="Helical" evidence="5">
    <location>
        <begin position="102"/>
        <end position="124"/>
    </location>
</feature>
<feature type="transmembrane region" description="Helical" evidence="5">
    <location>
        <begin position="49"/>
        <end position="65"/>
    </location>
</feature>
<sequence length="131" mass="14649">MTIVPLYAGLLALWFLALSFRVVQMRHVVSLGDGGNPELLRRIRGHGNFTEYVPFILLMLGFLEASHYPAWLLHALGATLVVARLLHGYALSFSLQFKFGRYWGTVLTFLLLIICGLLCIYQGIMAPVSPL</sequence>
<evidence type="ECO:0000256" key="5">
    <source>
        <dbReference type="SAM" id="Phobius"/>
    </source>
</evidence>
<feature type="transmembrane region" description="Helical" evidence="5">
    <location>
        <begin position="71"/>
        <end position="90"/>
    </location>
</feature>
<comment type="subcellular location">
    <subcellularLocation>
        <location evidence="1">Membrane</location>
    </subcellularLocation>
</comment>
<feature type="transmembrane region" description="Helical" evidence="5">
    <location>
        <begin position="6"/>
        <end position="23"/>
    </location>
</feature>
<dbReference type="Pfam" id="PF01124">
    <property type="entry name" value="MAPEG"/>
    <property type="match status" value="1"/>
</dbReference>
<accession>A0A4V2G3H6</accession>
<keyword evidence="7" id="KW-1185">Reference proteome</keyword>
<dbReference type="PANTHER" id="PTHR35814">
    <property type="match status" value="1"/>
</dbReference>
<dbReference type="PANTHER" id="PTHR35814:SF1">
    <property type="entry name" value="GLUTATHIONE S-TRANSFERASE-RELATED"/>
    <property type="match status" value="1"/>
</dbReference>
<protein>
    <recommendedName>
        <fullName evidence="8">Glutathione S-transferase</fullName>
    </recommendedName>
</protein>
<dbReference type="EMBL" id="SHKX01000015">
    <property type="protein sequence ID" value="RZU37106.1"/>
    <property type="molecule type" value="Genomic_DNA"/>
</dbReference>
<keyword evidence="4 5" id="KW-0472">Membrane</keyword>
<evidence type="ECO:0000313" key="7">
    <source>
        <dbReference type="Proteomes" id="UP000292423"/>
    </source>
</evidence>
<organism evidence="6 7">
    <name type="scientific">Fluviicoccus keumensis</name>
    <dbReference type="NCBI Taxonomy" id="1435465"/>
    <lineage>
        <taxon>Bacteria</taxon>
        <taxon>Pseudomonadati</taxon>
        <taxon>Pseudomonadota</taxon>
        <taxon>Gammaproteobacteria</taxon>
        <taxon>Moraxellales</taxon>
        <taxon>Moraxellaceae</taxon>
        <taxon>Fluviicoccus</taxon>
    </lineage>
</organism>
<name>A0A4V2G3H6_9GAMM</name>
<dbReference type="GO" id="GO:0016020">
    <property type="term" value="C:membrane"/>
    <property type="evidence" value="ECO:0007669"/>
    <property type="project" value="UniProtKB-SubCell"/>
</dbReference>